<dbReference type="InterPro" id="IPR029057">
    <property type="entry name" value="PRTase-like"/>
</dbReference>
<proteinExistence type="inferred from homology"/>
<dbReference type="PANTHER" id="PTHR47505:SF1">
    <property type="entry name" value="DNA UTILIZATION PROTEIN YHGH"/>
    <property type="match status" value="1"/>
</dbReference>
<evidence type="ECO:0000259" key="2">
    <source>
        <dbReference type="Pfam" id="PF00156"/>
    </source>
</evidence>
<name>A0A1N6GKW9_9SPHN</name>
<dbReference type="Gene3D" id="3.40.50.2020">
    <property type="match status" value="1"/>
</dbReference>
<dbReference type="EMBL" id="FSQW01000002">
    <property type="protein sequence ID" value="SIO08159.1"/>
    <property type="molecule type" value="Genomic_DNA"/>
</dbReference>
<dbReference type="InterPro" id="IPR051910">
    <property type="entry name" value="ComF/GntX_DNA_util-trans"/>
</dbReference>
<dbReference type="InterPro" id="IPR044005">
    <property type="entry name" value="DZR_2"/>
</dbReference>
<dbReference type="Pfam" id="PF00156">
    <property type="entry name" value="Pribosyltran"/>
    <property type="match status" value="1"/>
</dbReference>
<evidence type="ECO:0000259" key="3">
    <source>
        <dbReference type="Pfam" id="PF18912"/>
    </source>
</evidence>
<feature type="domain" description="Double zinc ribbon" evidence="3">
    <location>
        <begin position="26"/>
        <end position="84"/>
    </location>
</feature>
<sequence length="258" mass="28450">MRSCAFVFADRQGKMGLGRILVRTFADFALPPRCPVCGVTVEENHEFCLMCWQQLEFLAGPCCIQCGEPFAFERSPESKCGQCLAKPPHLDGVHAVVRYGDVSAKIIIRLKYGGRLGIAELIAGHLHRLVAEGDPADMIVPVPLHRSRLWSRGFNQSVLIAEALGRRMARDVSHNLLIRKRPTPPLKKMNNAERFQTVKDVFDVTAKGRSLLSGKKIVLVDDVYTSGSTANACARILKAGGAQKVTLLCWARVCHSVE</sequence>
<dbReference type="Proteomes" id="UP000185192">
    <property type="component" value="Unassembled WGS sequence"/>
</dbReference>
<evidence type="ECO:0000313" key="4">
    <source>
        <dbReference type="EMBL" id="SIO08159.1"/>
    </source>
</evidence>
<accession>A0A1N6GKW9</accession>
<organism evidence="4 5">
    <name type="scientific">Parasphingorhabdus marina DSM 22363</name>
    <dbReference type="NCBI Taxonomy" id="1123272"/>
    <lineage>
        <taxon>Bacteria</taxon>
        <taxon>Pseudomonadati</taxon>
        <taxon>Pseudomonadota</taxon>
        <taxon>Alphaproteobacteria</taxon>
        <taxon>Sphingomonadales</taxon>
        <taxon>Sphingomonadaceae</taxon>
        <taxon>Parasphingorhabdus</taxon>
    </lineage>
</organism>
<comment type="similarity">
    <text evidence="1">Belongs to the ComF/GntX family.</text>
</comment>
<dbReference type="InterPro" id="IPR000836">
    <property type="entry name" value="PRTase_dom"/>
</dbReference>
<dbReference type="PANTHER" id="PTHR47505">
    <property type="entry name" value="DNA UTILIZATION PROTEIN YHGH"/>
    <property type="match status" value="1"/>
</dbReference>
<protein>
    <submittedName>
        <fullName evidence="4">ComF family protein</fullName>
    </submittedName>
</protein>
<dbReference type="AlphaFoldDB" id="A0A1N6GKW9"/>
<dbReference type="Pfam" id="PF18912">
    <property type="entry name" value="DZR_2"/>
    <property type="match status" value="1"/>
</dbReference>
<gene>
    <name evidence="4" type="ORF">SAMN02745824_2879</name>
</gene>
<feature type="domain" description="Phosphoribosyltransferase" evidence="2">
    <location>
        <begin position="204"/>
        <end position="249"/>
    </location>
</feature>
<evidence type="ECO:0000256" key="1">
    <source>
        <dbReference type="ARBA" id="ARBA00008007"/>
    </source>
</evidence>
<reference evidence="5" key="1">
    <citation type="submission" date="2016-11" db="EMBL/GenBank/DDBJ databases">
        <authorList>
            <person name="Varghese N."/>
            <person name="Submissions S."/>
        </authorList>
    </citation>
    <scope>NUCLEOTIDE SEQUENCE [LARGE SCALE GENOMIC DNA]</scope>
    <source>
        <strain evidence="5">DSM 22363</strain>
    </source>
</reference>
<evidence type="ECO:0000313" key="5">
    <source>
        <dbReference type="Proteomes" id="UP000185192"/>
    </source>
</evidence>
<dbReference type="SUPFAM" id="SSF53271">
    <property type="entry name" value="PRTase-like"/>
    <property type="match status" value="1"/>
</dbReference>
<dbReference type="STRING" id="1123272.SAMN02745824_2879"/>
<dbReference type="CDD" id="cd06223">
    <property type="entry name" value="PRTases_typeI"/>
    <property type="match status" value="1"/>
</dbReference>
<keyword evidence="5" id="KW-1185">Reference proteome</keyword>